<dbReference type="PROSITE" id="PS50851">
    <property type="entry name" value="CHEW"/>
    <property type="match status" value="1"/>
</dbReference>
<dbReference type="Pfam" id="PF01584">
    <property type="entry name" value="CheW"/>
    <property type="match status" value="1"/>
</dbReference>
<protein>
    <submittedName>
        <fullName evidence="2">Purine-binding chemotaxis protein CheW</fullName>
    </submittedName>
</protein>
<dbReference type="SMART" id="SM00260">
    <property type="entry name" value="CheW"/>
    <property type="match status" value="1"/>
</dbReference>
<dbReference type="InterPro" id="IPR002545">
    <property type="entry name" value="CheW-lke_dom"/>
</dbReference>
<evidence type="ECO:0000313" key="3">
    <source>
        <dbReference type="Proteomes" id="UP001257909"/>
    </source>
</evidence>
<comment type="caution">
    <text evidence="2">The sequence shown here is derived from an EMBL/GenBank/DDBJ whole genome shotgun (WGS) entry which is preliminary data.</text>
</comment>
<feature type="domain" description="CheW-like" evidence="1">
    <location>
        <begin position="11"/>
        <end position="155"/>
    </location>
</feature>
<evidence type="ECO:0000259" key="1">
    <source>
        <dbReference type="PROSITE" id="PS50851"/>
    </source>
</evidence>
<evidence type="ECO:0000313" key="2">
    <source>
        <dbReference type="EMBL" id="MDR7121792.1"/>
    </source>
</evidence>
<dbReference type="InterPro" id="IPR039315">
    <property type="entry name" value="CheW"/>
</dbReference>
<dbReference type="SUPFAM" id="SSF50341">
    <property type="entry name" value="CheW-like"/>
    <property type="match status" value="1"/>
</dbReference>
<name>A0ABU1W1G1_9GAMM</name>
<reference evidence="2 3" key="1">
    <citation type="submission" date="2023-07" db="EMBL/GenBank/DDBJ databases">
        <title>Sorghum-associated microbial communities from plants grown in Nebraska, USA.</title>
        <authorList>
            <person name="Schachtman D."/>
        </authorList>
    </citation>
    <scope>NUCLEOTIDE SEQUENCE [LARGE SCALE GENOMIC DNA]</scope>
    <source>
        <strain evidence="2 3">4138</strain>
    </source>
</reference>
<accession>A0ABU1W1G1</accession>
<dbReference type="PANTHER" id="PTHR22617:SF41">
    <property type="entry name" value="CHEMOTAXIS SIGNAL TRANSDUCTION SYSTEM ADAPTOR PROTEIN CHEW"/>
    <property type="match status" value="1"/>
</dbReference>
<organism evidence="2 3">
    <name type="scientific">Rheinheimera soli</name>
    <dbReference type="NCBI Taxonomy" id="443616"/>
    <lineage>
        <taxon>Bacteria</taxon>
        <taxon>Pseudomonadati</taxon>
        <taxon>Pseudomonadota</taxon>
        <taxon>Gammaproteobacteria</taxon>
        <taxon>Chromatiales</taxon>
        <taxon>Chromatiaceae</taxon>
        <taxon>Rheinheimera</taxon>
    </lineage>
</organism>
<sequence length="165" mass="18181">MEKLKTGSDKERQYLTFGIRDEYFGISIDTVKEILEYSNVTAIPLMPDFVKGVLNLRGEVVPVIDLSLRLGKGVTEVKERTCIVVLEIPFEQDLVTLGALVDSVTEVIDIDISTIEPAPTFGARIKAQFIQGVVNVDGQFVILLRGEKALSVEELASLVEKVSEV</sequence>
<dbReference type="InterPro" id="IPR036061">
    <property type="entry name" value="CheW-like_dom_sf"/>
</dbReference>
<dbReference type="Gene3D" id="2.40.50.180">
    <property type="entry name" value="CheA-289, Domain 4"/>
    <property type="match status" value="1"/>
</dbReference>
<gene>
    <name evidence="2" type="ORF">J2W69_002749</name>
</gene>
<dbReference type="Proteomes" id="UP001257909">
    <property type="component" value="Unassembled WGS sequence"/>
</dbReference>
<dbReference type="EMBL" id="JAVDWR010000009">
    <property type="protein sequence ID" value="MDR7121792.1"/>
    <property type="molecule type" value="Genomic_DNA"/>
</dbReference>
<dbReference type="PANTHER" id="PTHR22617">
    <property type="entry name" value="CHEMOTAXIS SENSOR HISTIDINE KINASE-RELATED"/>
    <property type="match status" value="1"/>
</dbReference>
<dbReference type="RefSeq" id="WP_310279407.1">
    <property type="nucleotide sequence ID" value="NZ_JAVDWR010000009.1"/>
</dbReference>
<keyword evidence="3" id="KW-1185">Reference proteome</keyword>
<dbReference type="Gene3D" id="2.30.30.40">
    <property type="entry name" value="SH3 Domains"/>
    <property type="match status" value="1"/>
</dbReference>
<proteinExistence type="predicted"/>